<evidence type="ECO:0000313" key="1">
    <source>
        <dbReference type="EMBL" id="CAA0105734.1"/>
    </source>
</evidence>
<evidence type="ECO:0000313" key="2">
    <source>
        <dbReference type="Proteomes" id="UP000441399"/>
    </source>
</evidence>
<dbReference type="OrthoDB" id="2351239at2"/>
<dbReference type="PANTHER" id="PTHR40053:SF1">
    <property type="entry name" value="SPORULATION-CONTROL PROTEIN SPO0M"/>
    <property type="match status" value="1"/>
</dbReference>
<reference evidence="1 2" key="1">
    <citation type="submission" date="2019-11" db="EMBL/GenBank/DDBJ databases">
        <authorList>
            <person name="Holert J."/>
        </authorList>
    </citation>
    <scope>NUCLEOTIDE SEQUENCE [LARGE SCALE GENOMIC DNA]</scope>
    <source>
        <strain evidence="1">SB11_3</strain>
    </source>
</reference>
<dbReference type="InterPro" id="IPR009776">
    <property type="entry name" value="Spore_0_M"/>
</dbReference>
<dbReference type="EMBL" id="CACSIO010000012">
    <property type="protein sequence ID" value="CAA0105734.1"/>
    <property type="molecule type" value="Genomic_DNA"/>
</dbReference>
<gene>
    <name evidence="1" type="primary">spo0M</name>
    <name evidence="1" type="ORF">OPDIPICF_00987</name>
</gene>
<proteinExistence type="predicted"/>
<dbReference type="PANTHER" id="PTHR40053">
    <property type="entry name" value="SPORULATION-CONTROL PROTEIN SPO0M"/>
    <property type="match status" value="1"/>
</dbReference>
<accession>A0A5S9PNL0</accession>
<dbReference type="Pfam" id="PF07070">
    <property type="entry name" value="Spo0M"/>
    <property type="match status" value="1"/>
</dbReference>
<sequence length="266" mass="29045">MSFLKKALGAVGVGAAAVDTIIDAQGVCRDACVRGRVIITGGMAQQTIKTLEIAHCCNYQQVLSSETSEGETTSQRVSEVCELSRFCIAENFVIGEGEVKAFPFELPLHISTPLTIGKTENWLETDLDIDFSLDKNDRDIFSVLPDALSGAFFNTLETLGFSLTEVACETSSQADIDVPFVQTFEMKPTTGDYHSKLDEVAFFFVVDSTGVDVFLEIDRRGRGILGIIADVLDTDETRLQLRITPDGVNALDDVVDHLLAETTARY</sequence>
<keyword evidence="2" id="KW-1185">Reference proteome</keyword>
<organism evidence="1 2">
    <name type="scientific">BD1-7 clade bacterium</name>
    <dbReference type="NCBI Taxonomy" id="2029982"/>
    <lineage>
        <taxon>Bacteria</taxon>
        <taxon>Pseudomonadati</taxon>
        <taxon>Pseudomonadota</taxon>
        <taxon>Gammaproteobacteria</taxon>
        <taxon>Cellvibrionales</taxon>
        <taxon>Spongiibacteraceae</taxon>
        <taxon>BD1-7 clade</taxon>
    </lineage>
</organism>
<dbReference type="Proteomes" id="UP000441399">
    <property type="component" value="Unassembled WGS sequence"/>
</dbReference>
<name>A0A5S9PNL0_9GAMM</name>
<dbReference type="AlphaFoldDB" id="A0A5S9PNL0"/>
<protein>
    <submittedName>
        <fullName evidence="1">Sporulation-control protein spo0M</fullName>
    </submittedName>
</protein>